<feature type="compositionally biased region" description="Acidic residues" evidence="1">
    <location>
        <begin position="201"/>
        <end position="221"/>
    </location>
</feature>
<proteinExistence type="predicted"/>
<feature type="compositionally biased region" description="Polar residues" evidence="1">
    <location>
        <begin position="222"/>
        <end position="231"/>
    </location>
</feature>
<name>A0AAN8RTW5_9PEZI</name>
<evidence type="ECO:0000313" key="2">
    <source>
        <dbReference type="EMBL" id="KAK6506191.1"/>
    </source>
</evidence>
<comment type="caution">
    <text evidence="2">The sequence shown here is derived from an EMBL/GenBank/DDBJ whole genome shotgun (WGS) entry which is preliminary data.</text>
</comment>
<evidence type="ECO:0000313" key="3">
    <source>
        <dbReference type="Proteomes" id="UP001307849"/>
    </source>
</evidence>
<keyword evidence="3" id="KW-1185">Reference proteome</keyword>
<dbReference type="Proteomes" id="UP001307849">
    <property type="component" value="Unassembled WGS sequence"/>
</dbReference>
<sequence length="360" mass="40865">MLRTISATTVLLATFYFRFSFAYDIAFTDDDTKLNGYEYHFAFLARIAGQENCNRLPIDLNIEKGPRDVLVRARTGNTPVPSFIALYNNASPQLGICNNHSLLMILAFDPNVFDKQQLQKVRVRNIRYWKEIDFDWNDPYRDYASTLLARFRPRPGQFLIKDITTSGWRIRGTDLRTLGWNEGPVLQSRLRRGETVSVVSEESEEPEESEEFEWEDSDDPYTDSSTHLSSAEETDGGANGSDFWLLDTPEVADIFDFWLPDTPPEIRSALGGSNHASISPGGVSEIPVDRDGNPFEDFVGSLGSLLDFLGIDQNHQQVENDQSHDVMMAQNENAFYHLPHSESFPEDIDFTAFQESPKNP</sequence>
<protein>
    <submittedName>
        <fullName evidence="2">Uncharacterized protein</fullName>
    </submittedName>
</protein>
<evidence type="ECO:0000256" key="1">
    <source>
        <dbReference type="SAM" id="MobiDB-lite"/>
    </source>
</evidence>
<reference evidence="2 3" key="1">
    <citation type="submission" date="2019-10" db="EMBL/GenBank/DDBJ databases">
        <authorList>
            <person name="Palmer J.M."/>
        </authorList>
    </citation>
    <scope>NUCLEOTIDE SEQUENCE [LARGE SCALE GENOMIC DNA]</scope>
    <source>
        <strain evidence="2 3">TWF506</strain>
    </source>
</reference>
<accession>A0AAN8RTW5</accession>
<feature type="region of interest" description="Disordered" evidence="1">
    <location>
        <begin position="191"/>
        <end position="243"/>
    </location>
</feature>
<organism evidence="2 3">
    <name type="scientific">Arthrobotrys conoides</name>
    <dbReference type="NCBI Taxonomy" id="74498"/>
    <lineage>
        <taxon>Eukaryota</taxon>
        <taxon>Fungi</taxon>
        <taxon>Dikarya</taxon>
        <taxon>Ascomycota</taxon>
        <taxon>Pezizomycotina</taxon>
        <taxon>Orbiliomycetes</taxon>
        <taxon>Orbiliales</taxon>
        <taxon>Orbiliaceae</taxon>
        <taxon>Arthrobotrys</taxon>
    </lineage>
</organism>
<dbReference type="AlphaFoldDB" id="A0AAN8RTW5"/>
<dbReference type="EMBL" id="JAVHJM010000009">
    <property type="protein sequence ID" value="KAK6506191.1"/>
    <property type="molecule type" value="Genomic_DNA"/>
</dbReference>
<gene>
    <name evidence="2" type="ORF">TWF506_011113</name>
</gene>